<keyword evidence="2" id="KW-0812">Transmembrane</keyword>
<keyword evidence="2" id="KW-1133">Transmembrane helix</keyword>
<feature type="transmembrane region" description="Helical" evidence="2">
    <location>
        <begin position="188"/>
        <end position="210"/>
    </location>
</feature>
<dbReference type="PANTHER" id="PTHR36854:SF1">
    <property type="entry name" value="TRANSMEMBRANE PROTEIN"/>
    <property type="match status" value="1"/>
</dbReference>
<accession>A0A8H3IYA8</accession>
<reference evidence="4" key="1">
    <citation type="submission" date="2021-03" db="EMBL/GenBank/DDBJ databases">
        <authorList>
            <person name="Tagirdzhanova G."/>
        </authorList>
    </citation>
    <scope>NUCLEOTIDE SEQUENCE</scope>
</reference>
<proteinExistence type="predicted"/>
<feature type="signal peptide" evidence="3">
    <location>
        <begin position="1"/>
        <end position="22"/>
    </location>
</feature>
<comment type="caution">
    <text evidence="4">The sequence shown here is derived from an EMBL/GenBank/DDBJ whole genome shotgun (WGS) entry which is preliminary data.</text>
</comment>
<feature type="compositionally biased region" description="Basic and acidic residues" evidence="1">
    <location>
        <begin position="94"/>
        <end position="104"/>
    </location>
</feature>
<dbReference type="OrthoDB" id="2142503at2759"/>
<feature type="chain" id="PRO_5034472756" evidence="3">
    <location>
        <begin position="23"/>
        <end position="232"/>
    </location>
</feature>
<evidence type="ECO:0000256" key="3">
    <source>
        <dbReference type="SAM" id="SignalP"/>
    </source>
</evidence>
<evidence type="ECO:0000313" key="5">
    <source>
        <dbReference type="Proteomes" id="UP000664521"/>
    </source>
</evidence>
<dbReference type="AlphaFoldDB" id="A0A8H3IYA8"/>
<evidence type="ECO:0000256" key="2">
    <source>
        <dbReference type="SAM" id="Phobius"/>
    </source>
</evidence>
<feature type="compositionally biased region" description="Polar residues" evidence="1">
    <location>
        <begin position="76"/>
        <end position="89"/>
    </location>
</feature>
<keyword evidence="2" id="KW-0472">Membrane</keyword>
<sequence length="232" mass="25426">MRSVHLLSTALLALFSLPSSLAASPTSFCKCTCGANSTIIPLDGPLSNHPSRSTNPLLPRLDDRKGWPLFASTESLLPSNSQEAESETPTPTPGKDKGKDKGKENSGGGGTQDRKEYRAGNCNDCNRQFCLDYMNLPICKGKGAEEIFTTCFRASFTSPPSIYQLRQSLRLQLTHTITPERDSRKDEAVVYIFIVATAGLLSWAAIKPWVGRWVESARERRSYIPVASEGDI</sequence>
<dbReference type="PANTHER" id="PTHR36854">
    <property type="entry name" value="CHROMOSOME 9, WHOLE GENOME SHOTGUN SEQUENCE"/>
    <property type="match status" value="1"/>
</dbReference>
<name>A0A8H3IYA8_9LECA</name>
<evidence type="ECO:0000256" key="1">
    <source>
        <dbReference type="SAM" id="MobiDB-lite"/>
    </source>
</evidence>
<dbReference type="EMBL" id="CAJPDS010000069">
    <property type="protein sequence ID" value="CAF9933665.1"/>
    <property type="molecule type" value="Genomic_DNA"/>
</dbReference>
<protein>
    <submittedName>
        <fullName evidence="4">Uncharacterized protein</fullName>
    </submittedName>
</protein>
<gene>
    <name evidence="4" type="ORF">HETSPECPRED_008734</name>
</gene>
<dbReference type="Proteomes" id="UP000664521">
    <property type="component" value="Unassembled WGS sequence"/>
</dbReference>
<keyword evidence="5" id="KW-1185">Reference proteome</keyword>
<evidence type="ECO:0000313" key="4">
    <source>
        <dbReference type="EMBL" id="CAF9933665.1"/>
    </source>
</evidence>
<organism evidence="4 5">
    <name type="scientific">Heterodermia speciosa</name>
    <dbReference type="NCBI Taxonomy" id="116794"/>
    <lineage>
        <taxon>Eukaryota</taxon>
        <taxon>Fungi</taxon>
        <taxon>Dikarya</taxon>
        <taxon>Ascomycota</taxon>
        <taxon>Pezizomycotina</taxon>
        <taxon>Lecanoromycetes</taxon>
        <taxon>OSLEUM clade</taxon>
        <taxon>Lecanoromycetidae</taxon>
        <taxon>Caliciales</taxon>
        <taxon>Physciaceae</taxon>
        <taxon>Heterodermia</taxon>
    </lineage>
</organism>
<keyword evidence="3" id="KW-0732">Signal</keyword>
<feature type="region of interest" description="Disordered" evidence="1">
    <location>
        <begin position="76"/>
        <end position="117"/>
    </location>
</feature>